<comment type="caution">
    <text evidence="1">The sequence shown here is derived from an EMBL/GenBank/DDBJ whole genome shotgun (WGS) entry which is preliminary data.</text>
</comment>
<organism evidence="1 2">
    <name type="scientific">Paramecium pentaurelia</name>
    <dbReference type="NCBI Taxonomy" id="43138"/>
    <lineage>
        <taxon>Eukaryota</taxon>
        <taxon>Sar</taxon>
        <taxon>Alveolata</taxon>
        <taxon>Ciliophora</taxon>
        <taxon>Intramacronucleata</taxon>
        <taxon>Oligohymenophorea</taxon>
        <taxon>Peniculida</taxon>
        <taxon>Parameciidae</taxon>
        <taxon>Paramecium</taxon>
    </lineage>
</organism>
<evidence type="ECO:0000313" key="2">
    <source>
        <dbReference type="Proteomes" id="UP000689195"/>
    </source>
</evidence>
<accession>A0A8S1TDW1</accession>
<evidence type="ECO:0000313" key="1">
    <source>
        <dbReference type="EMBL" id="CAD8150078.1"/>
    </source>
</evidence>
<dbReference type="AlphaFoldDB" id="A0A8S1TDW1"/>
<name>A0A8S1TDW1_9CILI</name>
<protein>
    <submittedName>
        <fullName evidence="1">Uncharacterized protein</fullName>
    </submittedName>
</protein>
<sequence length="97" mass="11398">MIQVSQCNGDSWTDLEDLNEMFEKMTSENNSKQNQQKTRIDMFHHQILKNDKNHQISFRDDVIPNIGLIDVNIVDNWKDYNVIQEQDVSDSCSCYIS</sequence>
<dbReference type="EMBL" id="CAJJDO010000020">
    <property type="protein sequence ID" value="CAD8150078.1"/>
    <property type="molecule type" value="Genomic_DNA"/>
</dbReference>
<gene>
    <name evidence="1" type="ORF">PPENT_87.1.T0200079</name>
</gene>
<proteinExistence type="predicted"/>
<reference evidence="1" key="1">
    <citation type="submission" date="2021-01" db="EMBL/GenBank/DDBJ databases">
        <authorList>
            <consortium name="Genoscope - CEA"/>
            <person name="William W."/>
        </authorList>
    </citation>
    <scope>NUCLEOTIDE SEQUENCE</scope>
</reference>
<dbReference type="OrthoDB" id="283780at2759"/>
<dbReference type="Proteomes" id="UP000689195">
    <property type="component" value="Unassembled WGS sequence"/>
</dbReference>
<keyword evidence="2" id="KW-1185">Reference proteome</keyword>